<dbReference type="EMBL" id="LILD01000001">
    <property type="protein sequence ID" value="KOO37581.1"/>
    <property type="molecule type" value="Genomic_DNA"/>
</dbReference>
<evidence type="ECO:0000313" key="1">
    <source>
        <dbReference type="EMBL" id="KOO37581.1"/>
    </source>
</evidence>
<accession>A0A0M0KFJ1</accession>
<name>A0A0M0KFJ1_ALKHA</name>
<accession>A0A4Y7X151</accession>
<gene>
    <name evidence="1" type="ORF">AMD02_01025</name>
</gene>
<dbReference type="GeneID" id="87599338"/>
<dbReference type="RefSeq" id="WP_053430145.1">
    <property type="nucleotide sequence ID" value="NZ_CP040441.1"/>
</dbReference>
<organism evidence="1">
    <name type="scientific">Halalkalibacterium halodurans</name>
    <name type="common">Bacillus halodurans</name>
    <dbReference type="NCBI Taxonomy" id="86665"/>
    <lineage>
        <taxon>Bacteria</taxon>
        <taxon>Bacillati</taxon>
        <taxon>Bacillota</taxon>
        <taxon>Bacilli</taxon>
        <taxon>Bacillales</taxon>
        <taxon>Bacillaceae</taxon>
        <taxon>Halalkalibacterium (ex Joshi et al. 2022)</taxon>
    </lineage>
</organism>
<sequence length="83" mass="9974">MDLQLLLFPQASRDFDNQLENVRLVMRKHKKDTLRLFLDKIKHQFFELPDDIVASAGYGMTMRKRLGRTENRKRTPYSVQYRS</sequence>
<proteinExistence type="predicted"/>
<comment type="caution">
    <text evidence="1">The sequence shown here is derived from an EMBL/GenBank/DDBJ whole genome shotgun (WGS) entry which is preliminary data.</text>
</comment>
<dbReference type="AlphaFoldDB" id="A0A0M0KFJ1"/>
<dbReference type="PATRIC" id="fig|136160.3.peg.392"/>
<reference evidence="1" key="1">
    <citation type="submission" date="2015-08" db="EMBL/GenBank/DDBJ databases">
        <title>Complete DNA Sequence of Pseudomonas syringae pv. actinidiae, the Causal Agent of Kiwifruit Canker Disease.</title>
        <authorList>
            <person name="Rikkerink E.H.A."/>
            <person name="Fineran P.C."/>
        </authorList>
    </citation>
    <scope>NUCLEOTIDE SEQUENCE</scope>
    <source>
        <strain evidence="1">DSM 13666</strain>
    </source>
</reference>
<protein>
    <submittedName>
        <fullName evidence="1">Uncharacterized protein</fullName>
    </submittedName>
</protein>